<keyword evidence="2" id="KW-1185">Reference proteome</keyword>
<accession>A0A3P7SUH5</accession>
<sequence length="37" mass="3880">MAIVATQNVIKSLATDCSLSMTGDSAPVENTERLLPC</sequence>
<name>A0A3P7SUH5_HAEPC</name>
<proteinExistence type="predicted"/>
<evidence type="ECO:0000313" key="1">
    <source>
        <dbReference type="EMBL" id="VDO12016.1"/>
    </source>
</evidence>
<reference evidence="1 2" key="1">
    <citation type="submission" date="2018-11" db="EMBL/GenBank/DDBJ databases">
        <authorList>
            <consortium name="Pathogen Informatics"/>
        </authorList>
    </citation>
    <scope>NUCLEOTIDE SEQUENCE [LARGE SCALE GENOMIC DNA]</scope>
    <source>
        <strain evidence="1 2">MHpl1</strain>
    </source>
</reference>
<gene>
    <name evidence="1" type="ORF">HPLM_LOCUS1923</name>
</gene>
<dbReference type="AlphaFoldDB" id="A0A3P7SUH5"/>
<protein>
    <submittedName>
        <fullName evidence="1">Uncharacterized protein</fullName>
    </submittedName>
</protein>
<evidence type="ECO:0000313" key="2">
    <source>
        <dbReference type="Proteomes" id="UP000268014"/>
    </source>
</evidence>
<organism evidence="1 2">
    <name type="scientific">Haemonchus placei</name>
    <name type="common">Barber's pole worm</name>
    <dbReference type="NCBI Taxonomy" id="6290"/>
    <lineage>
        <taxon>Eukaryota</taxon>
        <taxon>Metazoa</taxon>
        <taxon>Ecdysozoa</taxon>
        <taxon>Nematoda</taxon>
        <taxon>Chromadorea</taxon>
        <taxon>Rhabditida</taxon>
        <taxon>Rhabditina</taxon>
        <taxon>Rhabditomorpha</taxon>
        <taxon>Strongyloidea</taxon>
        <taxon>Trichostrongylidae</taxon>
        <taxon>Haemonchus</taxon>
    </lineage>
</organism>
<dbReference type="EMBL" id="UZAF01003078">
    <property type="protein sequence ID" value="VDO12016.1"/>
    <property type="molecule type" value="Genomic_DNA"/>
</dbReference>
<dbReference type="Proteomes" id="UP000268014">
    <property type="component" value="Unassembled WGS sequence"/>
</dbReference>